<name>K5UH42_PHACS</name>
<keyword evidence="2" id="KW-1133">Transmembrane helix</keyword>
<gene>
    <name evidence="3" type="ORF">PHACADRAFT_266141</name>
</gene>
<organism evidence="3 4">
    <name type="scientific">Phanerochaete carnosa (strain HHB-10118-sp)</name>
    <name type="common">White-rot fungus</name>
    <name type="synonym">Peniophora carnosa</name>
    <dbReference type="NCBI Taxonomy" id="650164"/>
    <lineage>
        <taxon>Eukaryota</taxon>
        <taxon>Fungi</taxon>
        <taxon>Dikarya</taxon>
        <taxon>Basidiomycota</taxon>
        <taxon>Agaricomycotina</taxon>
        <taxon>Agaricomycetes</taxon>
        <taxon>Polyporales</taxon>
        <taxon>Phanerochaetaceae</taxon>
        <taxon>Phanerochaete</taxon>
    </lineage>
</organism>
<dbReference type="InParanoid" id="K5UH42"/>
<evidence type="ECO:0000256" key="1">
    <source>
        <dbReference type="SAM" id="MobiDB-lite"/>
    </source>
</evidence>
<dbReference type="KEGG" id="pco:PHACADRAFT_266141"/>
<sequence>MPSRTRLQLTRIASLFLSFAFGVVGLGVGINALVKFLQEKRTLSAAVPAGTVVHISTGDVLSTGYVVTVACGLIAVASLLFLLPIFLAPALAGRTLKIQGAILTFLSVWLFATLVPFTDFFANKSAQISASIGSVQIPQSTIQGIVASLGATTRYRDIEYLRLPAILMWFTLLFGVTSAVLSFLDARSARTVRSGGEAYGVSPATDGGSHEGVAEKEKQRMSQDV</sequence>
<evidence type="ECO:0000256" key="2">
    <source>
        <dbReference type="SAM" id="Phobius"/>
    </source>
</evidence>
<feature type="compositionally biased region" description="Basic and acidic residues" evidence="1">
    <location>
        <begin position="208"/>
        <end position="225"/>
    </location>
</feature>
<accession>K5UH42</accession>
<keyword evidence="2" id="KW-0472">Membrane</keyword>
<dbReference type="AlphaFoldDB" id="K5UH42"/>
<dbReference type="HOGENOM" id="CLU_101868_0_0_1"/>
<reference evidence="3 4" key="1">
    <citation type="journal article" date="2012" name="BMC Genomics">
        <title>Comparative genomics of the white-rot fungi, Phanerochaete carnosa and P. chrysosporium, to elucidate the genetic basis of the distinct wood types they colonize.</title>
        <authorList>
            <person name="Suzuki H."/>
            <person name="MacDonald J."/>
            <person name="Syed K."/>
            <person name="Salamov A."/>
            <person name="Hori C."/>
            <person name="Aerts A."/>
            <person name="Henrissat B."/>
            <person name="Wiebenga A."/>
            <person name="vanKuyk P.A."/>
            <person name="Barry K."/>
            <person name="Lindquist E."/>
            <person name="LaButti K."/>
            <person name="Lapidus A."/>
            <person name="Lucas S."/>
            <person name="Coutinho P."/>
            <person name="Gong Y."/>
            <person name="Samejima M."/>
            <person name="Mahadevan R."/>
            <person name="Abou-Zaid M."/>
            <person name="de Vries R.P."/>
            <person name="Igarashi K."/>
            <person name="Yadav J.S."/>
            <person name="Grigoriev I.V."/>
            <person name="Master E.R."/>
        </authorList>
    </citation>
    <scope>NUCLEOTIDE SEQUENCE [LARGE SCALE GENOMIC DNA]</scope>
    <source>
        <strain evidence="3 4">HHB-10118-sp</strain>
    </source>
</reference>
<feature type="transmembrane region" description="Helical" evidence="2">
    <location>
        <begin position="100"/>
        <end position="117"/>
    </location>
</feature>
<dbReference type="GeneID" id="18919302"/>
<dbReference type="EMBL" id="JH930735">
    <property type="protein sequence ID" value="EKM48786.1"/>
    <property type="molecule type" value="Genomic_DNA"/>
</dbReference>
<dbReference type="RefSeq" id="XP_007402662.1">
    <property type="nucleotide sequence ID" value="XM_007402600.1"/>
</dbReference>
<dbReference type="OrthoDB" id="2560085at2759"/>
<evidence type="ECO:0000313" key="3">
    <source>
        <dbReference type="EMBL" id="EKM48786.1"/>
    </source>
</evidence>
<feature type="transmembrane region" description="Helical" evidence="2">
    <location>
        <begin position="65"/>
        <end position="88"/>
    </location>
</feature>
<protein>
    <submittedName>
        <fullName evidence="3">Uncharacterized protein</fullName>
    </submittedName>
</protein>
<keyword evidence="2" id="KW-0812">Transmembrane</keyword>
<dbReference type="STRING" id="650164.K5UH42"/>
<feature type="region of interest" description="Disordered" evidence="1">
    <location>
        <begin position="200"/>
        <end position="225"/>
    </location>
</feature>
<dbReference type="Proteomes" id="UP000008370">
    <property type="component" value="Unassembled WGS sequence"/>
</dbReference>
<proteinExistence type="predicted"/>
<feature type="transmembrane region" description="Helical" evidence="2">
    <location>
        <begin position="166"/>
        <end position="184"/>
    </location>
</feature>
<evidence type="ECO:0000313" key="4">
    <source>
        <dbReference type="Proteomes" id="UP000008370"/>
    </source>
</evidence>
<feature type="transmembrane region" description="Helical" evidence="2">
    <location>
        <begin position="12"/>
        <end position="34"/>
    </location>
</feature>
<keyword evidence="4" id="KW-1185">Reference proteome</keyword>